<dbReference type="SMART" id="SM00220">
    <property type="entry name" value="S_TKc"/>
    <property type="match status" value="1"/>
</dbReference>
<name>A0A084GEQ0_PSEDA</name>
<dbReference type="GeneID" id="27720699"/>
<dbReference type="KEGG" id="sapo:SAPIO_CDS1627"/>
<dbReference type="GO" id="GO:0005524">
    <property type="term" value="F:ATP binding"/>
    <property type="evidence" value="ECO:0007669"/>
    <property type="project" value="InterPro"/>
</dbReference>
<feature type="compositionally biased region" description="Basic and acidic residues" evidence="1">
    <location>
        <begin position="1086"/>
        <end position="1100"/>
    </location>
</feature>
<dbReference type="OMA" id="MELYFTD"/>
<feature type="region of interest" description="Disordered" evidence="1">
    <location>
        <begin position="581"/>
        <end position="616"/>
    </location>
</feature>
<evidence type="ECO:0000259" key="2">
    <source>
        <dbReference type="PROSITE" id="PS50011"/>
    </source>
</evidence>
<dbReference type="PROSITE" id="PS50011">
    <property type="entry name" value="PROTEIN_KINASE_DOM"/>
    <property type="match status" value="1"/>
</dbReference>
<dbReference type="AlphaFoldDB" id="A0A084GEQ0"/>
<feature type="region of interest" description="Disordered" evidence="1">
    <location>
        <begin position="982"/>
        <end position="1011"/>
    </location>
</feature>
<dbReference type="HOGENOM" id="CLU_005931_0_0_1"/>
<feature type="region of interest" description="Disordered" evidence="1">
    <location>
        <begin position="1062"/>
        <end position="1114"/>
    </location>
</feature>
<dbReference type="InterPro" id="IPR036465">
    <property type="entry name" value="vWFA_dom_sf"/>
</dbReference>
<dbReference type="SUPFAM" id="SSF53300">
    <property type="entry name" value="vWA-like"/>
    <property type="match status" value="1"/>
</dbReference>
<feature type="domain" description="Protein kinase" evidence="2">
    <location>
        <begin position="217"/>
        <end position="550"/>
    </location>
</feature>
<keyword evidence="4" id="KW-1185">Reference proteome</keyword>
<sequence length="1114" mass="125232">MRPGAVAPKGGRFSTVPEPAAPFSFLFAEHYGIADEPGVKGHHIRGILGLPRSMLSKNLQSSLSDSESLNFKSDFDRLWKSSFFRLTAEPPDVSEEKLSRCTSLFFLLVELDRPELTPHFLHNGIDDRALPLDRATLCGKIGDASATGPQRCNFTADAWAKFTNDFLAKQYRWCPVRLELNLERRDVGRQVLPFYEKMPITPQDRPSANGSALWMIEVPEDFVGEQLANKLKDAKRSRFLTMPSGESGEETVYRFCLKQFPPDRSEAFEKERVALKALRGLDGIVQYIGWYECIAQAAEMPPQTLPSPSPCILLELATGDFNEAMIDELPPTLPDEIKRFWEELVHISEALVSIHTFKIDGTVYHGWHGDIKPENILYFNSKYKLADPGESRIKRETTTDARSHPPRTIARGGTRTFAAPEKAAYFDTKNSDGVRTRILQTSDVWSLGCVLSVAATYVTHGVQGLRTYSKLRAREIKALTDCTPTAGDAFHDGTRVLPAVTEWHAFLRSIRGHSDVLTDKVLDMVDEEMLLPEDKRSDAIRIRDRFKRILSEAVLPPADFRLVRRFLQDIDMEAEVLPRRRSSLPGRANGSIEDQPAGLDLDAKNDPRVGTSEEKLHSIPVKPTAQRLHPRPMSPRQVAGEIQPLRTVYTDPPDARITSVGLRDAMSQTTTDTTKPTLAIVTNGQERLPLDGHVFSPNIPVQNLHQAQAELEKIGMGRDLGRTKSLLNLRKNLRKKEVSVRGKMPLDPIEYCFKGRDILFLVDNGITMEPHWPEACKLLRALTWRLLKYDDDGMELYFTDPIAEVVPPRRNEEVNDFVRAMEKACPSSQRAHKTDIVPMLKQLMNKYAIDVCGHGLHAKKKTIIVLTDGIWQGSSHTRVFDFFQYELKSLEQWYQPPNTIGQLSLEARREALRTERPISVQFVQFGSDAAATSLLQQLDEDFARAGYIDMIDTEPSGGDFYKIIMGSIDESMDSKLSGATLPSRITSPQSPYNGRTNLTGGPNHGSAPYTPIIRQRSFPYSLGQVPRNLPIIDPASILLGRPQNSHGRSNSTLGDYYRHSAETTTTLSRPHESRPASHTPFQVAHAEYRDEVENTRRYTEGDNSSSSVEHNNYP</sequence>
<feature type="compositionally biased region" description="Basic and acidic residues" evidence="1">
    <location>
        <begin position="601"/>
        <end position="616"/>
    </location>
</feature>
<feature type="compositionally biased region" description="Polar residues" evidence="1">
    <location>
        <begin position="983"/>
        <end position="1000"/>
    </location>
</feature>
<reference evidence="3 4" key="1">
    <citation type="journal article" date="2014" name="Genome Announc.">
        <title>Draft genome sequence of the pathogenic fungus Scedosporium apiospermum.</title>
        <authorList>
            <person name="Vandeputte P."/>
            <person name="Ghamrawi S."/>
            <person name="Rechenmann M."/>
            <person name="Iltis A."/>
            <person name="Giraud S."/>
            <person name="Fleury M."/>
            <person name="Thornton C."/>
            <person name="Delhaes L."/>
            <person name="Meyer W."/>
            <person name="Papon N."/>
            <person name="Bouchara J.P."/>
        </authorList>
    </citation>
    <scope>NUCLEOTIDE SEQUENCE [LARGE SCALE GENOMIC DNA]</scope>
    <source>
        <strain evidence="3 4">IHEM 14462</strain>
    </source>
</reference>
<dbReference type="Gene3D" id="1.10.510.10">
    <property type="entry name" value="Transferase(Phosphotransferase) domain 1"/>
    <property type="match status" value="1"/>
</dbReference>
<dbReference type="SUPFAM" id="SSF56112">
    <property type="entry name" value="Protein kinase-like (PK-like)"/>
    <property type="match status" value="1"/>
</dbReference>
<gene>
    <name evidence="3" type="ORF">SAPIO_CDS1627</name>
</gene>
<dbReference type="PANTHER" id="PTHR24359:SF1">
    <property type="entry name" value="INHIBITOR OF NUCLEAR FACTOR KAPPA-B KINASE EPSILON SUBUNIT HOMOLOG 1-RELATED"/>
    <property type="match status" value="1"/>
</dbReference>
<dbReference type="RefSeq" id="XP_016645611.1">
    <property type="nucleotide sequence ID" value="XM_016784854.1"/>
</dbReference>
<evidence type="ECO:0000313" key="4">
    <source>
        <dbReference type="Proteomes" id="UP000028545"/>
    </source>
</evidence>
<dbReference type="Proteomes" id="UP000028545">
    <property type="component" value="Unassembled WGS sequence"/>
</dbReference>
<organism evidence="3 4">
    <name type="scientific">Pseudallescheria apiosperma</name>
    <name type="common">Scedosporium apiospermum</name>
    <dbReference type="NCBI Taxonomy" id="563466"/>
    <lineage>
        <taxon>Eukaryota</taxon>
        <taxon>Fungi</taxon>
        <taxon>Dikarya</taxon>
        <taxon>Ascomycota</taxon>
        <taxon>Pezizomycotina</taxon>
        <taxon>Sordariomycetes</taxon>
        <taxon>Hypocreomycetidae</taxon>
        <taxon>Microascales</taxon>
        <taxon>Microascaceae</taxon>
        <taxon>Scedosporium</taxon>
    </lineage>
</organism>
<dbReference type="GO" id="GO:0004674">
    <property type="term" value="F:protein serine/threonine kinase activity"/>
    <property type="evidence" value="ECO:0007669"/>
    <property type="project" value="TreeGrafter"/>
</dbReference>
<dbReference type="OrthoDB" id="9992527at2759"/>
<dbReference type="VEuPathDB" id="FungiDB:SAPIO_CDS1627"/>
<dbReference type="EMBL" id="JOWA01000066">
    <property type="protein sequence ID" value="KEZ45812.1"/>
    <property type="molecule type" value="Genomic_DNA"/>
</dbReference>
<dbReference type="InterPro" id="IPR000719">
    <property type="entry name" value="Prot_kinase_dom"/>
</dbReference>
<evidence type="ECO:0000313" key="3">
    <source>
        <dbReference type="EMBL" id="KEZ45812.1"/>
    </source>
</evidence>
<evidence type="ECO:0000256" key="1">
    <source>
        <dbReference type="SAM" id="MobiDB-lite"/>
    </source>
</evidence>
<accession>A0A084GEQ0</accession>
<feature type="compositionally biased region" description="Polar residues" evidence="1">
    <location>
        <begin position="1101"/>
        <end position="1114"/>
    </location>
</feature>
<comment type="caution">
    <text evidence="3">The sequence shown here is derived from an EMBL/GenBank/DDBJ whole genome shotgun (WGS) entry which is preliminary data.</text>
</comment>
<proteinExistence type="predicted"/>
<dbReference type="InterPro" id="IPR011009">
    <property type="entry name" value="Kinase-like_dom_sf"/>
</dbReference>
<protein>
    <recommendedName>
        <fullName evidence="2">Protein kinase domain-containing protein</fullName>
    </recommendedName>
</protein>
<dbReference type="PANTHER" id="PTHR24359">
    <property type="entry name" value="SERINE/THREONINE-PROTEIN KINASE SBK1"/>
    <property type="match status" value="1"/>
</dbReference>
<dbReference type="Pfam" id="PF00069">
    <property type="entry name" value="Pkinase"/>
    <property type="match status" value="1"/>
</dbReference>